<comment type="caution">
    <text evidence="10">The sequence shown here is derived from an EMBL/GenBank/DDBJ whole genome shotgun (WGS) entry which is preliminary data.</text>
</comment>
<dbReference type="Gene3D" id="1.10.3720.10">
    <property type="entry name" value="MetI-like"/>
    <property type="match status" value="1"/>
</dbReference>
<dbReference type="RefSeq" id="WP_425559105.1">
    <property type="nucleotide sequence ID" value="NZ_BAAAQN010000003.1"/>
</dbReference>
<feature type="region of interest" description="Disordered" evidence="8">
    <location>
        <begin position="1"/>
        <end position="20"/>
    </location>
</feature>
<evidence type="ECO:0000256" key="8">
    <source>
        <dbReference type="SAM" id="MobiDB-lite"/>
    </source>
</evidence>
<evidence type="ECO:0000256" key="1">
    <source>
        <dbReference type="ARBA" id="ARBA00004651"/>
    </source>
</evidence>
<dbReference type="InterPro" id="IPR000515">
    <property type="entry name" value="MetI-like"/>
</dbReference>
<comment type="subcellular location">
    <subcellularLocation>
        <location evidence="1 7">Cell membrane</location>
        <topology evidence="1 7">Multi-pass membrane protein</topology>
    </subcellularLocation>
</comment>
<evidence type="ECO:0000313" key="10">
    <source>
        <dbReference type="EMBL" id="GAA2015432.1"/>
    </source>
</evidence>
<feature type="transmembrane region" description="Helical" evidence="7">
    <location>
        <begin position="171"/>
        <end position="191"/>
    </location>
</feature>
<proteinExistence type="inferred from homology"/>
<keyword evidence="5 7" id="KW-1133">Transmembrane helix</keyword>
<accession>A0ABN2TNZ6</accession>
<evidence type="ECO:0000256" key="2">
    <source>
        <dbReference type="ARBA" id="ARBA00022448"/>
    </source>
</evidence>
<protein>
    <submittedName>
        <fullName evidence="10">Sugar ABC transporter permease</fullName>
    </submittedName>
</protein>
<feature type="transmembrane region" description="Helical" evidence="7">
    <location>
        <begin position="288"/>
        <end position="307"/>
    </location>
</feature>
<feature type="compositionally biased region" description="Low complexity" evidence="8">
    <location>
        <begin position="1"/>
        <end position="16"/>
    </location>
</feature>
<dbReference type="SUPFAM" id="SSF161098">
    <property type="entry name" value="MetI-like"/>
    <property type="match status" value="1"/>
</dbReference>
<dbReference type="CDD" id="cd06261">
    <property type="entry name" value="TM_PBP2"/>
    <property type="match status" value="1"/>
</dbReference>
<comment type="similarity">
    <text evidence="7">Belongs to the binding-protein-dependent transport system permease family.</text>
</comment>
<keyword evidence="3" id="KW-1003">Cell membrane</keyword>
<dbReference type="Proteomes" id="UP001500751">
    <property type="component" value="Unassembled WGS sequence"/>
</dbReference>
<sequence length="318" mass="35188">MLSKAAPAAPAAGAAPDRARRSGGRRTAWRVAGFVVPAWIYVLCFYVYPLFANVRMGFQDYTVSSFYSGSAPDVGLRNYRSIWQNPQFGGIVLNTVLFTVGSLVFQFGLGLALAVFFRRRFRLNGVLRSLLLVPWLLPLVVSGTVWRWMMYADSGVLNSVLLNLHVVDKPVPWLVSTTWSLTAVTLVNVWVGIPFNMVILYGGLQGIPEQLYEAAAIDGANAWQRFRRITWPMLRPVTLVVLTLGLIYTVKVFDVIQIVTQGGPANSSQTLTTYAYNLSFQQLEFGKGAAVGNMLILVAIVFAVLYLRAVREPEGKQS</sequence>
<keyword evidence="2 7" id="KW-0813">Transport</keyword>
<dbReference type="EMBL" id="BAAAQN010000003">
    <property type="protein sequence ID" value="GAA2015432.1"/>
    <property type="molecule type" value="Genomic_DNA"/>
</dbReference>
<dbReference type="Pfam" id="PF00528">
    <property type="entry name" value="BPD_transp_1"/>
    <property type="match status" value="1"/>
</dbReference>
<evidence type="ECO:0000256" key="3">
    <source>
        <dbReference type="ARBA" id="ARBA00022475"/>
    </source>
</evidence>
<evidence type="ECO:0000256" key="6">
    <source>
        <dbReference type="ARBA" id="ARBA00023136"/>
    </source>
</evidence>
<keyword evidence="6 7" id="KW-0472">Membrane</keyword>
<feature type="transmembrane region" description="Helical" evidence="7">
    <location>
        <begin position="91"/>
        <end position="117"/>
    </location>
</feature>
<feature type="transmembrane region" description="Helical" evidence="7">
    <location>
        <begin position="28"/>
        <end position="48"/>
    </location>
</feature>
<reference evidence="10 11" key="1">
    <citation type="journal article" date="2019" name="Int. J. Syst. Evol. Microbiol.">
        <title>The Global Catalogue of Microorganisms (GCM) 10K type strain sequencing project: providing services to taxonomists for standard genome sequencing and annotation.</title>
        <authorList>
            <consortium name="The Broad Institute Genomics Platform"/>
            <consortium name="The Broad Institute Genome Sequencing Center for Infectious Disease"/>
            <person name="Wu L."/>
            <person name="Ma J."/>
        </authorList>
    </citation>
    <scope>NUCLEOTIDE SEQUENCE [LARGE SCALE GENOMIC DNA]</scope>
    <source>
        <strain evidence="10 11">JCM 16014</strain>
    </source>
</reference>
<evidence type="ECO:0000256" key="7">
    <source>
        <dbReference type="RuleBase" id="RU363032"/>
    </source>
</evidence>
<dbReference type="PANTHER" id="PTHR43005">
    <property type="entry name" value="BLR7065 PROTEIN"/>
    <property type="match status" value="1"/>
</dbReference>
<keyword evidence="4 7" id="KW-0812">Transmembrane</keyword>
<keyword evidence="11" id="KW-1185">Reference proteome</keyword>
<feature type="domain" description="ABC transmembrane type-1" evidence="9">
    <location>
        <begin position="92"/>
        <end position="306"/>
    </location>
</feature>
<evidence type="ECO:0000313" key="11">
    <source>
        <dbReference type="Proteomes" id="UP001500751"/>
    </source>
</evidence>
<evidence type="ECO:0000256" key="4">
    <source>
        <dbReference type="ARBA" id="ARBA00022692"/>
    </source>
</evidence>
<dbReference type="PROSITE" id="PS50928">
    <property type="entry name" value="ABC_TM1"/>
    <property type="match status" value="1"/>
</dbReference>
<evidence type="ECO:0000256" key="5">
    <source>
        <dbReference type="ARBA" id="ARBA00022989"/>
    </source>
</evidence>
<dbReference type="InterPro" id="IPR035906">
    <property type="entry name" value="MetI-like_sf"/>
</dbReference>
<organism evidence="10 11">
    <name type="scientific">Catenulispora yoronensis</name>
    <dbReference type="NCBI Taxonomy" id="450799"/>
    <lineage>
        <taxon>Bacteria</taxon>
        <taxon>Bacillati</taxon>
        <taxon>Actinomycetota</taxon>
        <taxon>Actinomycetes</taxon>
        <taxon>Catenulisporales</taxon>
        <taxon>Catenulisporaceae</taxon>
        <taxon>Catenulispora</taxon>
    </lineage>
</organism>
<evidence type="ECO:0000259" key="9">
    <source>
        <dbReference type="PROSITE" id="PS50928"/>
    </source>
</evidence>
<gene>
    <name evidence="10" type="ORF">GCM10009839_08400</name>
</gene>
<feature type="transmembrane region" description="Helical" evidence="7">
    <location>
        <begin position="233"/>
        <end position="250"/>
    </location>
</feature>
<feature type="transmembrane region" description="Helical" evidence="7">
    <location>
        <begin position="129"/>
        <end position="151"/>
    </location>
</feature>
<dbReference type="PANTHER" id="PTHR43005:SF1">
    <property type="entry name" value="SPERMIDINE_PUTRESCINE TRANSPORT SYSTEM PERMEASE PROTEIN"/>
    <property type="match status" value="1"/>
</dbReference>
<name>A0ABN2TNZ6_9ACTN</name>